<gene>
    <name evidence="1" type="ORF">CWATWH0003_3742</name>
</gene>
<reference evidence="1 2" key="1">
    <citation type="journal article" date="2011" name="Front. Microbiol.">
        <title>Two Strains of Crocosphaera watsonii with Highly Conserved Genomes are Distinguished by Strain-Specific Features.</title>
        <authorList>
            <person name="Bench S.R."/>
            <person name="Ilikchyan I.N."/>
            <person name="Tripp H.J."/>
            <person name="Zehr J.P."/>
        </authorList>
    </citation>
    <scope>NUCLEOTIDE SEQUENCE [LARGE SCALE GENOMIC DNA]</scope>
    <source>
        <strain evidence="1 2">WH 0003</strain>
    </source>
</reference>
<organism evidence="1 2">
    <name type="scientific">Crocosphaera watsonii WH 0003</name>
    <dbReference type="NCBI Taxonomy" id="423471"/>
    <lineage>
        <taxon>Bacteria</taxon>
        <taxon>Bacillati</taxon>
        <taxon>Cyanobacteriota</taxon>
        <taxon>Cyanophyceae</taxon>
        <taxon>Oscillatoriophycideae</taxon>
        <taxon>Chroococcales</taxon>
        <taxon>Aphanothecaceae</taxon>
        <taxon>Crocosphaera</taxon>
    </lineage>
</organism>
<dbReference type="AlphaFoldDB" id="G5J8G2"/>
<dbReference type="Proteomes" id="UP000003477">
    <property type="component" value="Unassembled WGS sequence"/>
</dbReference>
<protein>
    <submittedName>
        <fullName evidence="1">Uncharacterized protein</fullName>
    </submittedName>
</protein>
<proteinExistence type="predicted"/>
<comment type="caution">
    <text evidence="1">The sequence shown here is derived from an EMBL/GenBank/DDBJ whole genome shotgun (WGS) entry which is preliminary data.</text>
</comment>
<accession>G5J8G2</accession>
<name>G5J8G2_CROWT</name>
<dbReference type="EMBL" id="AESD01000548">
    <property type="protein sequence ID" value="EHJ11542.1"/>
    <property type="molecule type" value="Genomic_DNA"/>
</dbReference>
<evidence type="ECO:0000313" key="2">
    <source>
        <dbReference type="Proteomes" id="UP000003477"/>
    </source>
</evidence>
<evidence type="ECO:0000313" key="1">
    <source>
        <dbReference type="EMBL" id="EHJ11542.1"/>
    </source>
</evidence>
<sequence length="31" mass="3680">MSWQRPDGRQPNQLRPVNLNSILLAFLRVLF</sequence>